<dbReference type="RefSeq" id="WP_311696174.1">
    <property type="nucleotide sequence ID" value="NZ_JAVREY010000018.1"/>
</dbReference>
<reference evidence="3" key="1">
    <citation type="submission" date="2023-07" db="EMBL/GenBank/DDBJ databases">
        <title>30 novel species of actinomycetes from the DSMZ collection.</title>
        <authorList>
            <person name="Nouioui I."/>
        </authorList>
    </citation>
    <scope>NUCLEOTIDE SEQUENCE [LARGE SCALE GENOMIC DNA]</scope>
    <source>
        <strain evidence="3">DSM 41699</strain>
    </source>
</reference>
<comment type="caution">
    <text evidence="2">The sequence shown here is derived from an EMBL/GenBank/DDBJ whole genome shotgun (WGS) entry which is preliminary data.</text>
</comment>
<organism evidence="2 3">
    <name type="scientific">Streptomyces gibsoniae</name>
    <dbReference type="NCBI Taxonomy" id="3075529"/>
    <lineage>
        <taxon>Bacteria</taxon>
        <taxon>Bacillati</taxon>
        <taxon>Actinomycetota</taxon>
        <taxon>Actinomycetes</taxon>
        <taxon>Kitasatosporales</taxon>
        <taxon>Streptomycetaceae</taxon>
        <taxon>Streptomyces</taxon>
    </lineage>
</organism>
<gene>
    <name evidence="2" type="ORF">RM764_17530</name>
</gene>
<feature type="region of interest" description="Disordered" evidence="1">
    <location>
        <begin position="144"/>
        <end position="176"/>
    </location>
</feature>
<sequence length="176" mass="19854">MFHRRRSDSIPKIRLPEIPDPFNVEDLFLNVSRQRGRPIHLLPRPLPPGSPCGLWISTGTADYMLYEQATTPAHQDHIKLHELGHLLHDHGIGQRLSSEVARTLLPTLNPTAINRMLGRGQYTGEEEVEAETFASLVLTQVSLRSREPERPVPPGSADVVLRLENTLRSPEQRKAK</sequence>
<evidence type="ECO:0000313" key="2">
    <source>
        <dbReference type="EMBL" id="MDT0464792.1"/>
    </source>
</evidence>
<keyword evidence="3" id="KW-1185">Reference proteome</keyword>
<evidence type="ECO:0000313" key="3">
    <source>
        <dbReference type="Proteomes" id="UP001183809"/>
    </source>
</evidence>
<evidence type="ECO:0000256" key="1">
    <source>
        <dbReference type="SAM" id="MobiDB-lite"/>
    </source>
</evidence>
<proteinExistence type="predicted"/>
<dbReference type="Proteomes" id="UP001183809">
    <property type="component" value="Unassembled WGS sequence"/>
</dbReference>
<protein>
    <submittedName>
        <fullName evidence="2">ParH-like protein</fullName>
    </submittedName>
</protein>
<name>A0ABU2TV03_9ACTN</name>
<dbReference type="EMBL" id="JAVREY010000018">
    <property type="protein sequence ID" value="MDT0464792.1"/>
    <property type="molecule type" value="Genomic_DNA"/>
</dbReference>
<accession>A0ABU2TV03</accession>